<reference evidence="2 3" key="1">
    <citation type="submission" date="2018-11" db="EMBL/GenBank/DDBJ databases">
        <authorList>
            <person name="Mardanov A.V."/>
            <person name="Ravin N.V."/>
            <person name="Dedysh S.N."/>
        </authorList>
    </citation>
    <scope>NUCLEOTIDE SEQUENCE [LARGE SCALE GENOMIC DNA]</scope>
    <source>
        <strain evidence="2 3">AF10</strain>
    </source>
</reference>
<evidence type="ECO:0000313" key="3">
    <source>
        <dbReference type="Proteomes" id="UP000289437"/>
    </source>
</evidence>
<evidence type="ECO:0000256" key="1">
    <source>
        <dbReference type="SAM" id="MobiDB-lite"/>
    </source>
</evidence>
<dbReference type="AlphaFoldDB" id="A0A4Q0SWN4"/>
<gene>
    <name evidence="2" type="ORF">GRAN_3926</name>
</gene>
<name>A0A4Q0SWN4_9BACT</name>
<organism evidence="2 3">
    <name type="scientific">Granulicella sibirica</name>
    <dbReference type="NCBI Taxonomy" id="2479048"/>
    <lineage>
        <taxon>Bacteria</taxon>
        <taxon>Pseudomonadati</taxon>
        <taxon>Acidobacteriota</taxon>
        <taxon>Terriglobia</taxon>
        <taxon>Terriglobales</taxon>
        <taxon>Acidobacteriaceae</taxon>
        <taxon>Granulicella</taxon>
    </lineage>
</organism>
<accession>A0A4Q0SWN4</accession>
<feature type="region of interest" description="Disordered" evidence="1">
    <location>
        <begin position="22"/>
        <end position="41"/>
    </location>
</feature>
<feature type="region of interest" description="Disordered" evidence="1">
    <location>
        <begin position="104"/>
        <end position="125"/>
    </location>
</feature>
<feature type="region of interest" description="Disordered" evidence="1">
    <location>
        <begin position="154"/>
        <end position="178"/>
    </location>
</feature>
<keyword evidence="3" id="KW-1185">Reference proteome</keyword>
<sequence>MSISAVSSSDLSALLDDLYTSSSTTTTSKTSTSNGTDSFSSTLSELESAISSGNLTSAKEYLSEVEKASPRSTNGTDPIGTFLTSVENALSSGDISSAQKALTTLQSAPGPGSSAQSSGSDFDTELSSLESAIQSGDLTSAAKYLSALEADSPSHSATSAASTSSSATTASSASGNSASDPIGTFLKSVEAAVANGSLSAAVSALNIFQSQAVPSSVTSSSISVVA</sequence>
<dbReference type="OrthoDB" id="9886840at2"/>
<dbReference type="RefSeq" id="WP_128914553.1">
    <property type="nucleotide sequence ID" value="NZ_RDSM01000003.1"/>
</dbReference>
<protein>
    <submittedName>
        <fullName evidence="2">Putative cell-wall-anchored protein SasA (LPXTG motif)</fullName>
    </submittedName>
</protein>
<dbReference type="Proteomes" id="UP000289437">
    <property type="component" value="Unassembled WGS sequence"/>
</dbReference>
<feature type="compositionally biased region" description="Low complexity" evidence="1">
    <location>
        <begin position="106"/>
        <end position="120"/>
    </location>
</feature>
<comment type="caution">
    <text evidence="2">The sequence shown here is derived from an EMBL/GenBank/DDBJ whole genome shotgun (WGS) entry which is preliminary data.</text>
</comment>
<dbReference type="EMBL" id="RDSM01000003">
    <property type="protein sequence ID" value="RXH54822.1"/>
    <property type="molecule type" value="Genomic_DNA"/>
</dbReference>
<evidence type="ECO:0000313" key="2">
    <source>
        <dbReference type="EMBL" id="RXH54822.1"/>
    </source>
</evidence>
<proteinExistence type="predicted"/>
<reference evidence="3" key="2">
    <citation type="submission" date="2019-02" db="EMBL/GenBank/DDBJ databases">
        <title>Granulicella sibirica sp. nov., a psychrotolerant acidobacterium isolated from an organic soil layer in forested tundra, West Siberia.</title>
        <authorList>
            <person name="Oshkin I.Y."/>
            <person name="Kulichevskaya I.S."/>
            <person name="Rijpstra W.I.C."/>
            <person name="Sinninghe Damste J.S."/>
            <person name="Rakitin A.L."/>
            <person name="Ravin N.V."/>
            <person name="Dedysh S.N."/>
        </authorList>
    </citation>
    <scope>NUCLEOTIDE SEQUENCE [LARGE SCALE GENOMIC DNA]</scope>
    <source>
        <strain evidence="3">AF10</strain>
    </source>
</reference>
<feature type="compositionally biased region" description="Low complexity" evidence="1">
    <location>
        <begin position="22"/>
        <end position="38"/>
    </location>
</feature>